<evidence type="ECO:0000313" key="1">
    <source>
        <dbReference type="EMBL" id="GAH66807.1"/>
    </source>
</evidence>
<gene>
    <name evidence="1" type="ORF">S03H2_54451</name>
</gene>
<organism evidence="1">
    <name type="scientific">marine sediment metagenome</name>
    <dbReference type="NCBI Taxonomy" id="412755"/>
    <lineage>
        <taxon>unclassified sequences</taxon>
        <taxon>metagenomes</taxon>
        <taxon>ecological metagenomes</taxon>
    </lineage>
</organism>
<dbReference type="AlphaFoldDB" id="X1HBN6"/>
<proteinExistence type="predicted"/>
<reference evidence="1" key="1">
    <citation type="journal article" date="2014" name="Front. Microbiol.">
        <title>High frequency of phylogenetically diverse reductive dehalogenase-homologous genes in deep subseafloor sedimentary metagenomes.</title>
        <authorList>
            <person name="Kawai M."/>
            <person name="Futagami T."/>
            <person name="Toyoda A."/>
            <person name="Takaki Y."/>
            <person name="Nishi S."/>
            <person name="Hori S."/>
            <person name="Arai W."/>
            <person name="Tsubouchi T."/>
            <person name="Morono Y."/>
            <person name="Uchiyama I."/>
            <person name="Ito T."/>
            <person name="Fujiyama A."/>
            <person name="Inagaki F."/>
            <person name="Takami H."/>
        </authorList>
    </citation>
    <scope>NUCLEOTIDE SEQUENCE</scope>
    <source>
        <strain evidence="1">Expedition CK06-06</strain>
    </source>
</reference>
<dbReference type="EMBL" id="BARU01034718">
    <property type="protein sequence ID" value="GAH66807.1"/>
    <property type="molecule type" value="Genomic_DNA"/>
</dbReference>
<dbReference type="GO" id="GO:0004252">
    <property type="term" value="F:serine-type endopeptidase activity"/>
    <property type="evidence" value="ECO:0007669"/>
    <property type="project" value="InterPro"/>
</dbReference>
<dbReference type="Gene3D" id="3.40.50.200">
    <property type="entry name" value="Peptidase S8/S53 domain"/>
    <property type="match status" value="1"/>
</dbReference>
<name>X1HBN6_9ZZZZ</name>
<dbReference type="SUPFAM" id="SSF52743">
    <property type="entry name" value="Subtilisin-like"/>
    <property type="match status" value="1"/>
</dbReference>
<protein>
    <submittedName>
        <fullName evidence="1">Uncharacterized protein</fullName>
    </submittedName>
</protein>
<sequence>MNQTRLTPLMERRAFERVITPVIIRTESGRLQDIATEIAPLLEDLKERFPRIAVPEIPALGMFPFKIFPRFSMIGTLLPREVIFRLAENRYIERIFPDEPMFAFQYPTLPDEGVFKAPHRIVEEITFTTTFYTRRLLGANIANGQGFWGRDVLVSVLDTGGSRIHEQTRRMAFETSMKGQYTDANGHGEWCLSCVGGVDGIDEYLSQRSGRRVRCLGIAPECDLLSVKCLGYVIG</sequence>
<dbReference type="InterPro" id="IPR036852">
    <property type="entry name" value="Peptidase_S8/S53_dom_sf"/>
</dbReference>
<dbReference type="GO" id="GO:0006508">
    <property type="term" value="P:proteolysis"/>
    <property type="evidence" value="ECO:0007669"/>
    <property type="project" value="InterPro"/>
</dbReference>
<feature type="non-terminal residue" evidence="1">
    <location>
        <position position="235"/>
    </location>
</feature>
<accession>X1HBN6</accession>
<dbReference type="PROSITE" id="PS51892">
    <property type="entry name" value="SUBTILASE"/>
    <property type="match status" value="1"/>
</dbReference>
<comment type="caution">
    <text evidence="1">The sequence shown here is derived from an EMBL/GenBank/DDBJ whole genome shotgun (WGS) entry which is preliminary data.</text>
</comment>